<reference evidence="1 2" key="1">
    <citation type="journal article" date="2006" name="Appl. Environ. Microbiol.">
        <title>Sequence analysis of the 144-kilobase accessory plasmid pSmeSM11a, isolated from a dominant Sinorhizobium meliloti strain identified during a long-term field release experiment.</title>
        <authorList>
            <person name="Stiens M."/>
            <person name="Schneiker S."/>
            <person name="Keller M."/>
            <person name="Kuhn S."/>
            <person name="Puhler A."/>
            <person name="Schluter A."/>
        </authorList>
    </citation>
    <scope>NUCLEOTIDE SEQUENCE [LARGE SCALE GENOMIC DNA]</scope>
    <source>
        <strain evidence="2">SM11</strain>
        <plasmid evidence="1 2">pSmeSM11a</plasmid>
    </source>
</reference>
<evidence type="ECO:0000313" key="2">
    <source>
        <dbReference type="Proteomes" id="UP000009045"/>
    </source>
</evidence>
<dbReference type="AlphaFoldDB" id="Q1WLG2"/>
<reference evidence="2" key="2">
    <citation type="journal article" date="2011" name="J. Biotechnol.">
        <title>The complete genome sequence of the dominant Sinorhizobium meliloti field isolate SM11 extends the S. meliloti pan-genome.</title>
        <authorList>
            <person name="Schneiker-Bekel S."/>
            <person name="Wibberg D."/>
            <person name="Bekel T."/>
            <person name="Blom J."/>
            <person name="Linke B."/>
            <person name="Neuweger H."/>
            <person name="Stiens M."/>
            <person name="Vorholter F.J."/>
            <person name="Weidner S."/>
            <person name="Goesmann A."/>
            <person name="Puhler A."/>
            <person name="Schluter A."/>
        </authorList>
    </citation>
    <scope>NUCLEOTIDE SEQUENCE [LARGE SCALE GENOMIC DNA]</scope>
    <source>
        <strain evidence="2">SM11</strain>
        <plasmid evidence="2">pSmeSM11a</plasmid>
    </source>
</reference>
<dbReference type="Proteomes" id="UP000009045">
    <property type="component" value="Plasmid pSmeSM11a"/>
</dbReference>
<organism evidence="1 2">
    <name type="scientific">Sinorhizobium meliloti (strain SM11)</name>
    <dbReference type="NCBI Taxonomy" id="707241"/>
    <lineage>
        <taxon>Bacteria</taxon>
        <taxon>Pseudomonadati</taxon>
        <taxon>Pseudomonadota</taxon>
        <taxon>Alphaproteobacteria</taxon>
        <taxon>Hyphomicrobiales</taxon>
        <taxon>Rhizobiaceae</taxon>
        <taxon>Sinorhizobium/Ensifer group</taxon>
        <taxon>Sinorhizobium</taxon>
    </lineage>
</organism>
<proteinExistence type="predicted"/>
<accession>Q1WLG2</accession>
<keyword evidence="1" id="KW-0614">Plasmid</keyword>
<sequence>MIRQEVVPRRRIVEHQERAGIRRGNPAQMPGNSGLAVHRIAQRLFLQRHTCEAILTVASKDELRRCAGGFAAVEMRLELLGYSAIGLNTGNFRVEREGAAECRMVAAAMIALAVVLPDQLPVAFLDDRRGERDLGILEVVNLQIGARQLCECLEIRRRIGKTDINEAVEIAQVDGFQAVFRSMEIGTHVVRPDQFTVKLIGPLVVGTDKLRHLPLARLADQRSAVATGIVKGTDFTVTATDDDDLISAYAQRGIAT</sequence>
<protein>
    <submittedName>
        <fullName evidence="1">Uncharacterized protein</fullName>
    </submittedName>
</protein>
<evidence type="ECO:0000313" key="1">
    <source>
        <dbReference type="EMBL" id="ABA56038.1"/>
    </source>
</evidence>
<dbReference type="EMBL" id="DQ145546">
    <property type="protein sequence ID" value="ABA56038.1"/>
    <property type="molecule type" value="Genomic_DNA"/>
</dbReference>
<name>Q1WLG2_SINMM</name>
<geneLocation type="plasmid" evidence="1 2">
    <name>pSmeSM11a</name>
</geneLocation>